<dbReference type="Pfam" id="PF07992">
    <property type="entry name" value="Pyr_redox_2"/>
    <property type="match status" value="1"/>
</dbReference>
<dbReference type="Proteomes" id="UP000594800">
    <property type="component" value="Chromosome"/>
</dbReference>
<organism evidence="5 6">
    <name type="scientific">Pontivivens ytuae</name>
    <dbReference type="NCBI Taxonomy" id="2789856"/>
    <lineage>
        <taxon>Bacteria</taxon>
        <taxon>Pseudomonadati</taxon>
        <taxon>Pseudomonadota</taxon>
        <taxon>Alphaproteobacteria</taxon>
        <taxon>Rhodobacterales</taxon>
        <taxon>Paracoccaceae</taxon>
        <taxon>Pontivivens</taxon>
    </lineage>
</organism>
<dbReference type="InterPro" id="IPR050097">
    <property type="entry name" value="Ferredoxin-NADP_redctase_2"/>
</dbReference>
<accession>A0A7S9LRI9</accession>
<gene>
    <name evidence="5" type="ORF">I0K15_19680</name>
</gene>
<evidence type="ECO:0000256" key="3">
    <source>
        <dbReference type="ARBA" id="ARBA00023002"/>
    </source>
</evidence>
<keyword evidence="3" id="KW-0560">Oxidoreductase</keyword>
<keyword evidence="2" id="KW-0285">Flavoprotein</keyword>
<evidence type="ECO:0000313" key="6">
    <source>
        <dbReference type="Proteomes" id="UP000594800"/>
    </source>
</evidence>
<name>A0A7S9LRI9_9RHOB</name>
<dbReference type="AlphaFoldDB" id="A0A7S9LRI9"/>
<dbReference type="KEGG" id="poz:I0K15_19680"/>
<keyword evidence="6" id="KW-1185">Reference proteome</keyword>
<dbReference type="PANTHER" id="PTHR48105">
    <property type="entry name" value="THIOREDOXIN REDUCTASE 1-RELATED-RELATED"/>
    <property type="match status" value="1"/>
</dbReference>
<dbReference type="GO" id="GO:0016491">
    <property type="term" value="F:oxidoreductase activity"/>
    <property type="evidence" value="ECO:0007669"/>
    <property type="project" value="UniProtKB-KW"/>
</dbReference>
<dbReference type="PRINTS" id="PR00469">
    <property type="entry name" value="PNDRDTASEII"/>
</dbReference>
<dbReference type="Gene3D" id="3.50.50.60">
    <property type="entry name" value="FAD/NAD(P)-binding domain"/>
    <property type="match status" value="2"/>
</dbReference>
<protein>
    <recommendedName>
        <fullName evidence="1">Thioredoxin reductase</fullName>
    </recommendedName>
</protein>
<dbReference type="InterPro" id="IPR023753">
    <property type="entry name" value="FAD/NAD-binding_dom"/>
</dbReference>
<dbReference type="PRINTS" id="PR00368">
    <property type="entry name" value="FADPNR"/>
</dbReference>
<proteinExistence type="predicted"/>
<evidence type="ECO:0000256" key="2">
    <source>
        <dbReference type="ARBA" id="ARBA00022630"/>
    </source>
</evidence>
<dbReference type="RefSeq" id="WP_196103173.1">
    <property type="nucleotide sequence ID" value="NZ_CP064942.1"/>
</dbReference>
<reference evidence="5 6" key="1">
    <citation type="submission" date="2020-11" db="EMBL/GenBank/DDBJ databases">
        <title>Description of Pontivivens ytuae sp. nov. isolated from deep sea sediment of Mariana Trench.</title>
        <authorList>
            <person name="Wang Z."/>
            <person name="Sun Q.-L."/>
            <person name="Xu X.-D."/>
            <person name="Tang Y.-Z."/>
            <person name="Zhang J."/>
        </authorList>
    </citation>
    <scope>NUCLEOTIDE SEQUENCE [LARGE SCALE GENOMIC DNA]</scope>
    <source>
        <strain evidence="5 6">MT2928</strain>
    </source>
</reference>
<feature type="domain" description="FAD/NAD(P)-binding" evidence="4">
    <location>
        <begin position="17"/>
        <end position="293"/>
    </location>
</feature>
<evidence type="ECO:0000259" key="4">
    <source>
        <dbReference type="Pfam" id="PF07992"/>
    </source>
</evidence>
<dbReference type="SUPFAM" id="SSF51905">
    <property type="entry name" value="FAD/NAD(P)-binding domain"/>
    <property type="match status" value="1"/>
</dbReference>
<dbReference type="InterPro" id="IPR036188">
    <property type="entry name" value="FAD/NAD-bd_sf"/>
</dbReference>
<evidence type="ECO:0000256" key="1">
    <source>
        <dbReference type="ARBA" id="ARBA00018719"/>
    </source>
</evidence>
<dbReference type="EMBL" id="CP064942">
    <property type="protein sequence ID" value="QPH53964.1"/>
    <property type="molecule type" value="Genomic_DNA"/>
</dbReference>
<sequence length="328" mass="35647">MSKTQAAPCGRRLDDVDVAIVGGSFAGLSAAYPLVRSRRKTLLIHDGSPRNRFSPESHNWLALDGATPEAVHGKGIEELSRYQCFSELQDRVVTAQRSKADRHLELSIIELTTASGTTVRAKRLVLATGMRDTFPFGIDGLEDCWGRSVLQCPYCHGYEHRDVPTGILHGGPASVHQARNLPDYATDLIYFTNDAELEDADQSDLESRGYRIEAGKVSHVAHRDGLMEAVVLANGDAIARDALYVLPRAAFASDLHKQLGCGETEGTFGPYVTVDDLQETTERGVFAAGDMTRPAFNAVWAGADGNRAGIFAHQSLVSVHNPYRGAKL</sequence>
<evidence type="ECO:0000313" key="5">
    <source>
        <dbReference type="EMBL" id="QPH53964.1"/>
    </source>
</evidence>